<proteinExistence type="inferred from homology"/>
<keyword evidence="4" id="KW-1185">Reference proteome</keyword>
<feature type="non-terminal residue" evidence="3">
    <location>
        <position position="1"/>
    </location>
</feature>
<evidence type="ECO:0000256" key="1">
    <source>
        <dbReference type="ARBA" id="ARBA00009670"/>
    </source>
</evidence>
<dbReference type="PANTHER" id="PTHR10566">
    <property type="entry name" value="CHAPERONE-ACTIVITY OF BC1 COMPLEX CABC1 -RELATED"/>
    <property type="match status" value="1"/>
</dbReference>
<gene>
    <name evidence="3" type="ORF">GIB67_012509</name>
</gene>
<reference evidence="3 4" key="1">
    <citation type="journal article" date="2020" name="IScience">
        <title>Genome Sequencing of the Endangered Kingdonia uniflora (Circaeasteraceae, Ranunculales) Reveals Potential Mechanisms of Evolutionary Specialization.</title>
        <authorList>
            <person name="Sun Y."/>
            <person name="Deng T."/>
            <person name="Zhang A."/>
            <person name="Moore M.J."/>
            <person name="Landis J.B."/>
            <person name="Lin N."/>
            <person name="Zhang H."/>
            <person name="Zhang X."/>
            <person name="Huang J."/>
            <person name="Zhang X."/>
            <person name="Sun H."/>
            <person name="Wang H."/>
        </authorList>
    </citation>
    <scope>NUCLEOTIDE SEQUENCE [LARGE SCALE GENOMIC DNA]</scope>
    <source>
        <strain evidence="3">TB1705</strain>
        <tissue evidence="3">Leaf</tissue>
    </source>
</reference>
<dbReference type="InterPro" id="IPR050154">
    <property type="entry name" value="UbiB_kinase"/>
</dbReference>
<dbReference type="Proteomes" id="UP000541444">
    <property type="component" value="Unassembled WGS sequence"/>
</dbReference>
<organism evidence="3 4">
    <name type="scientific">Kingdonia uniflora</name>
    <dbReference type="NCBI Taxonomy" id="39325"/>
    <lineage>
        <taxon>Eukaryota</taxon>
        <taxon>Viridiplantae</taxon>
        <taxon>Streptophyta</taxon>
        <taxon>Embryophyta</taxon>
        <taxon>Tracheophyta</taxon>
        <taxon>Spermatophyta</taxon>
        <taxon>Magnoliopsida</taxon>
        <taxon>Ranunculales</taxon>
        <taxon>Circaeasteraceae</taxon>
        <taxon>Kingdonia</taxon>
    </lineage>
</organism>
<evidence type="ECO:0000313" key="4">
    <source>
        <dbReference type="Proteomes" id="UP000541444"/>
    </source>
</evidence>
<dbReference type="AlphaFoldDB" id="A0A7J7MVH7"/>
<keyword evidence="2" id="KW-0472">Membrane</keyword>
<dbReference type="PANTHER" id="PTHR10566:SF120">
    <property type="entry name" value="PROTEIN ACTIVITY OF BC1 COMPLEX KINASE 3, CHLOROPLASTIC"/>
    <property type="match status" value="1"/>
</dbReference>
<sequence length="261" mass="29896">RKEAVRQVVEEDIEKEDVWIAGGELIRNELCEAAGPERTRKKRGQIDVNMRIRAIELMRIFTRLGPTFVKLGQGLTTRPDLCPSEYLEELSEHQVYAKGQNARRFKKLYADKEDVLVSSAILGNFLNMDFFMLTLILVINLLATPKRKLGFHDFRMMCETPEEARFAIIGHVVQIVSRDYEVIAREYYVLDFLSVDVDVSPIVPVLHNFFDDALTLTVSELSFKILVDGLGVVLYQYPFNGKSRLLMPSHSRLVVLVGFQL</sequence>
<dbReference type="EMBL" id="JACGCM010001217">
    <property type="protein sequence ID" value="KAF6158866.1"/>
    <property type="molecule type" value="Genomic_DNA"/>
</dbReference>
<name>A0A7J7MVH7_9MAGN</name>
<evidence type="ECO:0000313" key="3">
    <source>
        <dbReference type="EMBL" id="KAF6158866.1"/>
    </source>
</evidence>
<protein>
    <submittedName>
        <fullName evidence="3">Uncharacterized protein</fullName>
    </submittedName>
</protein>
<dbReference type="OrthoDB" id="427480at2759"/>
<accession>A0A7J7MVH7</accession>
<keyword evidence="2" id="KW-1133">Transmembrane helix</keyword>
<comment type="similarity">
    <text evidence="1">Belongs to the protein kinase superfamily. ADCK protein kinase family.</text>
</comment>
<evidence type="ECO:0000256" key="2">
    <source>
        <dbReference type="SAM" id="Phobius"/>
    </source>
</evidence>
<keyword evidence="2" id="KW-0812">Transmembrane</keyword>
<feature type="transmembrane region" description="Helical" evidence="2">
    <location>
        <begin position="125"/>
        <end position="143"/>
    </location>
</feature>
<comment type="caution">
    <text evidence="3">The sequence shown here is derived from an EMBL/GenBank/DDBJ whole genome shotgun (WGS) entry which is preliminary data.</text>
</comment>